<name>A0A1W0A7L7_9STRA</name>
<feature type="compositionally biased region" description="Basic and acidic residues" evidence="1">
    <location>
        <begin position="755"/>
        <end position="767"/>
    </location>
</feature>
<dbReference type="EMBL" id="JNBS01000359">
    <property type="protein sequence ID" value="OQS06297.1"/>
    <property type="molecule type" value="Genomic_DNA"/>
</dbReference>
<gene>
    <name evidence="3" type="ORF">THRCLA_01653</name>
</gene>
<dbReference type="AlphaFoldDB" id="A0A1W0A7L7"/>
<accession>A0A1W0A7L7</accession>
<dbReference type="InterPro" id="IPR011993">
    <property type="entry name" value="PH-like_dom_sf"/>
</dbReference>
<proteinExistence type="predicted"/>
<protein>
    <recommendedName>
        <fullName evidence="2">PH domain-containing protein</fullName>
    </recommendedName>
</protein>
<dbReference type="SMART" id="SM00233">
    <property type="entry name" value="PH"/>
    <property type="match status" value="1"/>
</dbReference>
<reference evidence="3 4" key="1">
    <citation type="journal article" date="2014" name="Genome Biol. Evol.">
        <title>The secreted proteins of Achlya hypogyna and Thraustotheca clavata identify the ancestral oomycete secretome and reveal gene acquisitions by horizontal gene transfer.</title>
        <authorList>
            <person name="Misner I."/>
            <person name="Blouin N."/>
            <person name="Leonard G."/>
            <person name="Richards T.A."/>
            <person name="Lane C.E."/>
        </authorList>
    </citation>
    <scope>NUCLEOTIDE SEQUENCE [LARGE SCALE GENOMIC DNA]</scope>
    <source>
        <strain evidence="3 4">ATCC 34112</strain>
    </source>
</reference>
<feature type="region of interest" description="Disordered" evidence="1">
    <location>
        <begin position="719"/>
        <end position="799"/>
    </location>
</feature>
<feature type="domain" description="PH" evidence="2">
    <location>
        <begin position="968"/>
        <end position="1078"/>
    </location>
</feature>
<feature type="compositionally biased region" description="Low complexity" evidence="1">
    <location>
        <begin position="143"/>
        <end position="152"/>
    </location>
</feature>
<comment type="caution">
    <text evidence="3">The sequence shown here is derived from an EMBL/GenBank/DDBJ whole genome shotgun (WGS) entry which is preliminary data.</text>
</comment>
<dbReference type="SUPFAM" id="SSF54427">
    <property type="entry name" value="NTF2-like"/>
    <property type="match status" value="1"/>
</dbReference>
<dbReference type="Gene3D" id="3.10.450.50">
    <property type="match status" value="1"/>
</dbReference>
<dbReference type="PROSITE" id="PS50003">
    <property type="entry name" value="PH_DOMAIN"/>
    <property type="match status" value="1"/>
</dbReference>
<dbReference type="OrthoDB" id="163290at2759"/>
<feature type="region of interest" description="Disordered" evidence="1">
    <location>
        <begin position="891"/>
        <end position="912"/>
    </location>
</feature>
<evidence type="ECO:0000313" key="4">
    <source>
        <dbReference type="Proteomes" id="UP000243217"/>
    </source>
</evidence>
<dbReference type="Gene3D" id="2.30.29.30">
    <property type="entry name" value="Pleckstrin-homology domain (PH domain)/Phosphotyrosine-binding domain (PTB)"/>
    <property type="match status" value="1"/>
</dbReference>
<dbReference type="InterPro" id="IPR001849">
    <property type="entry name" value="PH_domain"/>
</dbReference>
<dbReference type="Proteomes" id="UP000243217">
    <property type="component" value="Unassembled WGS sequence"/>
</dbReference>
<dbReference type="SUPFAM" id="SSF50729">
    <property type="entry name" value="PH domain-like"/>
    <property type="match status" value="1"/>
</dbReference>
<feature type="region of interest" description="Disordered" evidence="1">
    <location>
        <begin position="836"/>
        <end position="867"/>
    </location>
</feature>
<dbReference type="CDD" id="cd00821">
    <property type="entry name" value="PH"/>
    <property type="match status" value="1"/>
</dbReference>
<dbReference type="InterPro" id="IPR032710">
    <property type="entry name" value="NTF2-like_dom_sf"/>
</dbReference>
<feature type="region of interest" description="Disordered" evidence="1">
    <location>
        <begin position="1"/>
        <end position="43"/>
    </location>
</feature>
<sequence length="1254" mass="139379">MEDVEVVAQRPRAGSLSRFMDSRSERNRRNSSSSCSSERDMDIPNEYQTEINALIAMEDKAKGVERLLNLEVEMIFDGLEESESGLRSWLLQYDVVKEILRVFSTPVVFPNGIKALAPKVVDTKDAPKVIVIDKDNGKCSLPTSEETTSGEEPIMKTNSGEATSDESSLASDPIMAPPTPRVLPAKPVSVMPTFQVDEEYGYYKRTFVCSEIIMRVYTGDEDLYESFRMSSSSSGSASEELTFGCQTIEELELWRLFFQYFSDNTTIDEVQAAFYCKAFIRLHDAYCLEDGYVQVVLEPYVPALLKHIYLPTIKHLLLKLLQSYESIHPLTGVHDAMEAVAPMLVKALKAPISLKSPSLINDIAARENVCRLMMEMLQANQADRLGSFLRREDNQFLAKYFVRDQFGTIRGIEAVTEGYHNFLQFMLLEELGKDVQANGGTMLDMIFQASHEQLCEIREWPPHLTAPCVLNIHVTSELVRLFGRHWRAYDNKKKSEQTHQMDVQVDNEAIDEEDDNTPQVRTASPNPNASVMYDLQGLKSGDGLWPKLRQMTRVSAGPYIDIFQHKDYELPTSVDVALAKILYRLITLQDSEIDVVLAKGQIVSKYITMLRSKPQADMLLIHVVSALLFIITDKSRMRSPTCPLVGSMFGEAHLLDTIVEVFSQHVMSKPYFKVLNDAMLVMSTSDHPSPSQRNIIDFCNKHEAWQSLNSESKRRLGLRQMRLDPSAQPPTEEAVDTEKEVDQTPSQEVIQEGSAKAETKDEAKIAEATEAPEAPTTPLPSTATPAEAPAAPEPTKPARRLSIPKSTYLKSVLSSPAASVMRNVGALNARRSFTNRISTPTDTSATPNPTTKPNISHGTTTTRRPLSSRVLGAASQLLGFGTSVLSKFKQRLTTTSPPPVSSPATSPGMKFKRSSLISPFSRKQYEPNLASPNSTPPSLLVLDTSLGDDVTKCAVYDGGVTVTQKDDIVTTSGYMFKSGMPDVGKRHVWERYYFVLERGGEMSTLSYYVSETQAKHRTLVKGVVCPTSVCEGIPIRVAGKHEVHAFQFNTQGHGVFWVLVDSEATKVTWLQELLMAITGIPFSPKSANAILFPSNSEKKLSSKQMKAIVSSLYAHMFTDELEFTTHATCPPLPQPDALLTSVHPSIVLSSNLPSSVPYWGEYHGISGLCQFWKVRDETVERLKGRVLRMVADEDESTVVVMTSSTLRIVHNSEVVVEESCDIVELNEGLVTSMHLNFDSAQLATSFLKEGLDGS</sequence>
<evidence type="ECO:0000256" key="1">
    <source>
        <dbReference type="SAM" id="MobiDB-lite"/>
    </source>
</evidence>
<feature type="region of interest" description="Disordered" evidence="1">
    <location>
        <begin position="140"/>
        <end position="172"/>
    </location>
</feature>
<evidence type="ECO:0000313" key="3">
    <source>
        <dbReference type="EMBL" id="OQS06297.1"/>
    </source>
</evidence>
<keyword evidence="4" id="KW-1185">Reference proteome</keyword>
<feature type="compositionally biased region" description="Polar residues" evidence="1">
    <location>
        <begin position="156"/>
        <end position="170"/>
    </location>
</feature>
<organism evidence="3 4">
    <name type="scientific">Thraustotheca clavata</name>
    <dbReference type="NCBI Taxonomy" id="74557"/>
    <lineage>
        <taxon>Eukaryota</taxon>
        <taxon>Sar</taxon>
        <taxon>Stramenopiles</taxon>
        <taxon>Oomycota</taxon>
        <taxon>Saprolegniomycetes</taxon>
        <taxon>Saprolegniales</taxon>
        <taxon>Achlyaceae</taxon>
        <taxon>Thraustotheca</taxon>
    </lineage>
</organism>
<feature type="compositionally biased region" description="Polar residues" evidence="1">
    <location>
        <begin position="836"/>
        <end position="865"/>
    </location>
</feature>
<feature type="compositionally biased region" description="Low complexity" evidence="1">
    <location>
        <begin position="768"/>
        <end position="790"/>
    </location>
</feature>
<evidence type="ECO:0000259" key="2">
    <source>
        <dbReference type="PROSITE" id="PS50003"/>
    </source>
</evidence>